<evidence type="ECO:0000259" key="5">
    <source>
        <dbReference type="PROSITE" id="PS50966"/>
    </source>
</evidence>
<accession>A0A6D2JH45</accession>
<dbReference type="Pfam" id="PF04434">
    <property type="entry name" value="SWIM"/>
    <property type="match status" value="1"/>
</dbReference>
<reference evidence="6" key="1">
    <citation type="submission" date="2020-01" db="EMBL/GenBank/DDBJ databases">
        <authorList>
            <person name="Mishra B."/>
        </authorList>
    </citation>
    <scope>NUCLEOTIDE SEQUENCE [LARGE SCALE GENOMIC DNA]</scope>
</reference>
<dbReference type="SMART" id="SM00575">
    <property type="entry name" value="ZnF_PMZ"/>
    <property type="match status" value="1"/>
</dbReference>
<name>A0A6D2JH45_9BRAS</name>
<gene>
    <name evidence="6" type="ORF">MERR_LOCUS30050</name>
</gene>
<keyword evidence="2 4" id="KW-0863">Zinc-finger</keyword>
<proteinExistence type="predicted"/>
<dbReference type="AlphaFoldDB" id="A0A6D2JH45"/>
<dbReference type="PANTHER" id="PTHR31973:SF187">
    <property type="entry name" value="MUTATOR TRANSPOSASE MUDRA PROTEIN"/>
    <property type="match status" value="1"/>
</dbReference>
<dbReference type="Pfam" id="PF10551">
    <property type="entry name" value="MULE"/>
    <property type="match status" value="1"/>
</dbReference>
<dbReference type="PANTHER" id="PTHR31973">
    <property type="entry name" value="POLYPROTEIN, PUTATIVE-RELATED"/>
    <property type="match status" value="1"/>
</dbReference>
<dbReference type="InterPro" id="IPR018289">
    <property type="entry name" value="MULE_transposase_dom"/>
</dbReference>
<dbReference type="InterPro" id="IPR006564">
    <property type="entry name" value="Znf_PMZ"/>
</dbReference>
<dbReference type="OrthoDB" id="1895122at2759"/>
<keyword evidence="1" id="KW-0479">Metal-binding</keyword>
<evidence type="ECO:0000256" key="4">
    <source>
        <dbReference type="PROSITE-ProRule" id="PRU00325"/>
    </source>
</evidence>
<sequence>MALKACIDGWKHLRKVVVVDGTHMFGKFRGCLLRASGQDANFQIFPIAFAVVDGKNDASWSWFFSKLVDIIEDCPELTIISDRCPSIKPAKLEWFPNAHHGFCLVHIQRNVHKYHKRRKQREIVGMVGEAFTVGKFNELYELLKLADFECWEFMEKIDKAQWTRAFSLGNRYNLMSSNIAESLNHALFPARDSPIVSLLEFIRRMLSRWFESRRGTIKKMAGDIPKEVDKELLKQLEMSRGLPVLSLGGWNFEVISASGAHRLVSLDGKTCSCREFQTLRIPCRHAMAAATSCNLSYKTLVDVIHKKPKWTATLEGIILPLLDPDDLVLPTDVVDAPITHHPRLKRPFGRPPKKRKFSEGEYPGAVKKKRPNKCGTCGIAGHNRVTCKSPLK</sequence>
<dbReference type="GO" id="GO:0008270">
    <property type="term" value="F:zinc ion binding"/>
    <property type="evidence" value="ECO:0007669"/>
    <property type="project" value="UniProtKB-KW"/>
</dbReference>
<evidence type="ECO:0000256" key="3">
    <source>
        <dbReference type="ARBA" id="ARBA00022833"/>
    </source>
</evidence>
<organism evidence="6 7">
    <name type="scientific">Microthlaspi erraticum</name>
    <dbReference type="NCBI Taxonomy" id="1685480"/>
    <lineage>
        <taxon>Eukaryota</taxon>
        <taxon>Viridiplantae</taxon>
        <taxon>Streptophyta</taxon>
        <taxon>Embryophyta</taxon>
        <taxon>Tracheophyta</taxon>
        <taxon>Spermatophyta</taxon>
        <taxon>Magnoliopsida</taxon>
        <taxon>eudicotyledons</taxon>
        <taxon>Gunneridae</taxon>
        <taxon>Pentapetalae</taxon>
        <taxon>rosids</taxon>
        <taxon>malvids</taxon>
        <taxon>Brassicales</taxon>
        <taxon>Brassicaceae</taxon>
        <taxon>Coluteocarpeae</taxon>
        <taxon>Microthlaspi</taxon>
    </lineage>
</organism>
<protein>
    <recommendedName>
        <fullName evidence="5">SWIM-type domain-containing protein</fullName>
    </recommendedName>
</protein>
<keyword evidence="3" id="KW-0862">Zinc</keyword>
<evidence type="ECO:0000256" key="1">
    <source>
        <dbReference type="ARBA" id="ARBA00022723"/>
    </source>
</evidence>
<dbReference type="PROSITE" id="PS50966">
    <property type="entry name" value="ZF_SWIM"/>
    <property type="match status" value="1"/>
</dbReference>
<dbReference type="EMBL" id="CACVBM020001274">
    <property type="protein sequence ID" value="CAA7042815.1"/>
    <property type="molecule type" value="Genomic_DNA"/>
</dbReference>
<evidence type="ECO:0000313" key="6">
    <source>
        <dbReference type="EMBL" id="CAA7042815.1"/>
    </source>
</evidence>
<evidence type="ECO:0000313" key="7">
    <source>
        <dbReference type="Proteomes" id="UP000467841"/>
    </source>
</evidence>
<keyword evidence="7" id="KW-1185">Reference proteome</keyword>
<dbReference type="InterPro" id="IPR007527">
    <property type="entry name" value="Znf_SWIM"/>
</dbReference>
<evidence type="ECO:0000256" key="2">
    <source>
        <dbReference type="ARBA" id="ARBA00022771"/>
    </source>
</evidence>
<feature type="domain" description="SWIM-type" evidence="5">
    <location>
        <begin position="262"/>
        <end position="294"/>
    </location>
</feature>
<dbReference type="Proteomes" id="UP000467841">
    <property type="component" value="Unassembled WGS sequence"/>
</dbReference>
<comment type="caution">
    <text evidence="6">The sequence shown here is derived from an EMBL/GenBank/DDBJ whole genome shotgun (WGS) entry which is preliminary data.</text>
</comment>